<proteinExistence type="predicted"/>
<dbReference type="Proteomes" id="UP000677913">
    <property type="component" value="Unassembled WGS sequence"/>
</dbReference>
<sequence length="320" mass="33531">MIRDMGRLRRWARQWAIALAIDLAALSAFSLVYNLATQGTVPPPPGLTYVRTGDINTRYIQWGTHGSPIVLVHGFIESADTWAPTARLLAADHRVYAIDLDGFGYTERVAPYTTAHLTTQLLDFVAALHLTRPVLVGHSSGAAVVAAAALAAPDRVGAVMFLDGDGLPLSGGGHPPSIVNPYRTTLLRLVLRSDTAIRLIYSLTCGNQCPALTSAGVEQWRRPLQVPGAERAIPQVLGAGIPSLSTTQLGRLAALSRVPKAVVFGADDPEYDPGAAAGTAARIGAPAPTLIPSARHLTPVSSPAAVTAAVEELAARAVGQ</sequence>
<dbReference type="PRINTS" id="PR00111">
    <property type="entry name" value="ABHYDROLASE"/>
</dbReference>
<dbReference type="Pfam" id="PF12697">
    <property type="entry name" value="Abhydrolase_6"/>
    <property type="match status" value="1"/>
</dbReference>
<gene>
    <name evidence="2" type="ORF">KGA66_19615</name>
</gene>
<dbReference type="InterPro" id="IPR000073">
    <property type="entry name" value="AB_hydrolase_1"/>
</dbReference>
<dbReference type="AlphaFoldDB" id="A0A8J7WSN1"/>
<dbReference type="Gene3D" id="3.40.50.1820">
    <property type="entry name" value="alpha/beta hydrolase"/>
    <property type="match status" value="1"/>
</dbReference>
<keyword evidence="2" id="KW-0378">Hydrolase</keyword>
<dbReference type="EMBL" id="JAGSXH010000076">
    <property type="protein sequence ID" value="MBS2965267.1"/>
    <property type="molecule type" value="Genomic_DNA"/>
</dbReference>
<dbReference type="PANTHER" id="PTHR43689:SF8">
    <property type="entry name" value="ALPHA_BETA-HYDROLASES SUPERFAMILY PROTEIN"/>
    <property type="match status" value="1"/>
</dbReference>
<dbReference type="PANTHER" id="PTHR43689">
    <property type="entry name" value="HYDROLASE"/>
    <property type="match status" value="1"/>
</dbReference>
<name>A0A8J7WSN1_9ACTN</name>
<evidence type="ECO:0000313" key="2">
    <source>
        <dbReference type="EMBL" id="MBS2965267.1"/>
    </source>
</evidence>
<keyword evidence="3" id="KW-1185">Reference proteome</keyword>
<evidence type="ECO:0000259" key="1">
    <source>
        <dbReference type="Pfam" id="PF12697"/>
    </source>
</evidence>
<evidence type="ECO:0000313" key="3">
    <source>
        <dbReference type="Proteomes" id="UP000677913"/>
    </source>
</evidence>
<accession>A0A8J7WSN1</accession>
<reference evidence="2" key="1">
    <citation type="submission" date="2021-04" db="EMBL/GenBank/DDBJ databases">
        <title>Genome based classification of Actinospica acidithermotolerans sp. nov., an actinobacterium isolated from an Indonesian hot spring.</title>
        <authorList>
            <person name="Kusuma A.B."/>
            <person name="Putra K.E."/>
            <person name="Nafisah S."/>
            <person name="Loh J."/>
            <person name="Nouioui I."/>
            <person name="Goodfellow M."/>
        </authorList>
    </citation>
    <scope>NUCLEOTIDE SEQUENCE</scope>
    <source>
        <strain evidence="2">DSM 45618</strain>
    </source>
</reference>
<dbReference type="GO" id="GO:0016787">
    <property type="term" value="F:hydrolase activity"/>
    <property type="evidence" value="ECO:0007669"/>
    <property type="project" value="UniProtKB-KW"/>
</dbReference>
<dbReference type="SUPFAM" id="SSF53474">
    <property type="entry name" value="alpha/beta-Hydrolases"/>
    <property type="match status" value="1"/>
</dbReference>
<dbReference type="InterPro" id="IPR029058">
    <property type="entry name" value="AB_hydrolase_fold"/>
</dbReference>
<protein>
    <submittedName>
        <fullName evidence="2">Alpha/beta hydrolase</fullName>
    </submittedName>
</protein>
<comment type="caution">
    <text evidence="2">The sequence shown here is derived from an EMBL/GenBank/DDBJ whole genome shotgun (WGS) entry which is preliminary data.</text>
</comment>
<feature type="domain" description="AB hydrolase-1" evidence="1">
    <location>
        <begin position="69"/>
        <end position="308"/>
    </location>
</feature>
<organism evidence="2 3">
    <name type="scientific">Actinocrinis puniceicyclus</name>
    <dbReference type="NCBI Taxonomy" id="977794"/>
    <lineage>
        <taxon>Bacteria</taxon>
        <taxon>Bacillati</taxon>
        <taxon>Actinomycetota</taxon>
        <taxon>Actinomycetes</taxon>
        <taxon>Catenulisporales</taxon>
        <taxon>Actinospicaceae</taxon>
        <taxon>Actinocrinis</taxon>
    </lineage>
</organism>